<name>A0A5J4FYA1_9FLAO</name>
<organism evidence="2 3">
    <name type="scientific">Patiriisocius marinistellae</name>
    <dbReference type="NCBI Taxonomy" id="2494560"/>
    <lineage>
        <taxon>Bacteria</taxon>
        <taxon>Pseudomonadati</taxon>
        <taxon>Bacteroidota</taxon>
        <taxon>Flavobacteriia</taxon>
        <taxon>Flavobacteriales</taxon>
        <taxon>Flavobacteriaceae</taxon>
        <taxon>Patiriisocius</taxon>
    </lineage>
</organism>
<dbReference type="InterPro" id="IPR029058">
    <property type="entry name" value="AB_hydrolase_fold"/>
</dbReference>
<dbReference type="Gene3D" id="3.40.50.1820">
    <property type="entry name" value="alpha/beta hydrolase"/>
    <property type="match status" value="1"/>
</dbReference>
<dbReference type="InterPro" id="IPR050583">
    <property type="entry name" value="Mycobacterial_A85_antigen"/>
</dbReference>
<evidence type="ECO:0000256" key="1">
    <source>
        <dbReference type="SAM" id="SignalP"/>
    </source>
</evidence>
<feature type="chain" id="PRO_5023817752" evidence="1">
    <location>
        <begin position="20"/>
        <end position="382"/>
    </location>
</feature>
<dbReference type="GO" id="GO:0016301">
    <property type="term" value="F:kinase activity"/>
    <property type="evidence" value="ECO:0007669"/>
    <property type="project" value="UniProtKB-KW"/>
</dbReference>
<dbReference type="RefSeq" id="WP_151892602.1">
    <property type="nucleotide sequence ID" value="NZ_BKCF01000001.1"/>
</dbReference>
<dbReference type="InterPro" id="IPR011990">
    <property type="entry name" value="TPR-like_helical_dom_sf"/>
</dbReference>
<protein>
    <submittedName>
        <fullName evidence="2">Histidine kinase</fullName>
    </submittedName>
</protein>
<comment type="caution">
    <text evidence="2">The sequence shown here is derived from an EMBL/GenBank/DDBJ whole genome shotgun (WGS) entry which is preliminary data.</text>
</comment>
<accession>A0A5J4FYA1</accession>
<dbReference type="PANTHER" id="PTHR48098">
    <property type="entry name" value="ENTEROCHELIN ESTERASE-RELATED"/>
    <property type="match status" value="1"/>
</dbReference>
<evidence type="ECO:0000313" key="3">
    <source>
        <dbReference type="Proteomes" id="UP000326994"/>
    </source>
</evidence>
<dbReference type="PANTHER" id="PTHR48098:SF6">
    <property type="entry name" value="FERRI-BACILLIBACTIN ESTERASE BESA"/>
    <property type="match status" value="1"/>
</dbReference>
<evidence type="ECO:0000313" key="2">
    <source>
        <dbReference type="EMBL" id="GEQ84651.1"/>
    </source>
</evidence>
<dbReference type="Proteomes" id="UP000326994">
    <property type="component" value="Unassembled WGS sequence"/>
</dbReference>
<dbReference type="OrthoDB" id="1142077at2"/>
<reference evidence="2 3" key="1">
    <citation type="submission" date="2019-08" db="EMBL/GenBank/DDBJ databases">
        <title>Ulvibacter marinistellae sp. nov., isolated from a starfish, Patiria pectinifera.</title>
        <authorList>
            <person name="Kawano K."/>
            <person name="Ushijima N."/>
            <person name="Kihara M."/>
            <person name="Itoh H."/>
        </authorList>
    </citation>
    <scope>NUCLEOTIDE SEQUENCE [LARGE SCALE GENOMIC DNA]</scope>
    <source>
        <strain evidence="2 3">KK4</strain>
    </source>
</reference>
<keyword evidence="1" id="KW-0732">Signal</keyword>
<dbReference type="EMBL" id="BKCF01000001">
    <property type="protein sequence ID" value="GEQ84651.1"/>
    <property type="molecule type" value="Genomic_DNA"/>
</dbReference>
<proteinExistence type="predicted"/>
<keyword evidence="3" id="KW-1185">Reference proteome</keyword>
<dbReference type="SUPFAM" id="SSF53474">
    <property type="entry name" value="alpha/beta-Hydrolases"/>
    <property type="match status" value="1"/>
</dbReference>
<sequence length="382" mass="43824">MKKTALLLLLFLISINISAQVTYEEFSSDKLGETRKLKIQLPRNYDDNELKVYPVVIVLDGDYLFEPVAGNVDYFSYWEDMPESIVVGVMQGGTRYDDCDYDDDNGLPADKGADFFEFLGLELLPYIDQNYRTAKFVIGVGHDFTANFLNYYLFKDPPLFNGYIILSPDLAPQQTGRLADRIPAIESQLFYYLATGTDDIKGLMEGTEALNAALKPIEAKNFNYYYDNFEMGTHYSLVGRGIPNALEKIFAVFRPISKQEYKDVLMKLETPISDYLIEKYQTIEDLFGLTNPIRVNDYIATATASEKKKQWESLKSIAEMATREYPETVLGPYYMGRYYEEVGEPKKAMRTFQGAFDKEEVDFITIDMMLDRADNIKSEFGY</sequence>
<gene>
    <name evidence="2" type="ORF">ULMS_01590</name>
</gene>
<dbReference type="AlphaFoldDB" id="A0A5J4FYA1"/>
<dbReference type="InterPro" id="IPR000801">
    <property type="entry name" value="Esterase-like"/>
</dbReference>
<feature type="signal peptide" evidence="1">
    <location>
        <begin position="1"/>
        <end position="19"/>
    </location>
</feature>
<dbReference type="Gene3D" id="1.25.40.10">
    <property type="entry name" value="Tetratricopeptide repeat domain"/>
    <property type="match status" value="1"/>
</dbReference>
<dbReference type="Pfam" id="PF00756">
    <property type="entry name" value="Esterase"/>
    <property type="match status" value="1"/>
</dbReference>
<keyword evidence="2" id="KW-0808">Transferase</keyword>
<keyword evidence="2" id="KW-0418">Kinase</keyword>